<name>A0A9Q4L632_9EURY</name>
<keyword evidence="2" id="KW-1185">Reference proteome</keyword>
<comment type="caution">
    <text evidence="1">The sequence shown here is derived from an EMBL/GenBank/DDBJ whole genome shotgun (WGS) entry which is preliminary data.</text>
</comment>
<proteinExistence type="predicted"/>
<dbReference type="Proteomes" id="UP001154061">
    <property type="component" value="Unassembled WGS sequence"/>
</dbReference>
<sequence>MYRAILPEGQIECERYDRTENGVELYGDEDAFIAFVPYDNLHALADEALYTGGSGEDERSIM</sequence>
<dbReference type="RefSeq" id="WP_277521481.1">
    <property type="nucleotide sequence ID" value="NZ_JAMQOT010000003.1"/>
</dbReference>
<dbReference type="AlphaFoldDB" id="A0A9Q4L632"/>
<accession>A0A9Q4L632</accession>
<protein>
    <submittedName>
        <fullName evidence="1">Uncharacterized protein</fullName>
    </submittedName>
</protein>
<dbReference type="EMBL" id="JAMQOT010000003">
    <property type="protein sequence ID" value="MDF9745961.1"/>
    <property type="molecule type" value="Genomic_DNA"/>
</dbReference>
<evidence type="ECO:0000313" key="1">
    <source>
        <dbReference type="EMBL" id="MDF9745961.1"/>
    </source>
</evidence>
<gene>
    <name evidence="1" type="ORF">NDI89_10245</name>
</gene>
<organism evidence="1 2">
    <name type="scientific">Natrinema salsiterrestre</name>
    <dbReference type="NCBI Taxonomy" id="2950540"/>
    <lineage>
        <taxon>Archaea</taxon>
        <taxon>Methanobacteriati</taxon>
        <taxon>Methanobacteriota</taxon>
        <taxon>Stenosarchaea group</taxon>
        <taxon>Halobacteria</taxon>
        <taxon>Halobacteriales</taxon>
        <taxon>Natrialbaceae</taxon>
        <taxon>Natrinema</taxon>
    </lineage>
</organism>
<evidence type="ECO:0000313" key="2">
    <source>
        <dbReference type="Proteomes" id="UP001154061"/>
    </source>
</evidence>
<reference evidence="1" key="1">
    <citation type="submission" date="2022-06" db="EMBL/GenBank/DDBJ databases">
        <title>Natrinema sp. a new haloarchaeum isolate from saline soil.</title>
        <authorList>
            <person name="Strakova D."/>
            <person name="Galisteo C."/>
            <person name="Sanchez-Porro C."/>
            <person name="Ventosa A."/>
        </authorList>
    </citation>
    <scope>NUCLEOTIDE SEQUENCE</scope>
    <source>
        <strain evidence="1">S1CR25-10</strain>
    </source>
</reference>